<keyword evidence="6" id="KW-0680">Restriction system</keyword>
<feature type="domain" description="DNA methylase adenine-specific" evidence="9">
    <location>
        <begin position="171"/>
        <end position="482"/>
    </location>
</feature>
<dbReference type="GO" id="GO:0009007">
    <property type="term" value="F:site-specific DNA-methyltransferase (adenine-specific) activity"/>
    <property type="evidence" value="ECO:0007669"/>
    <property type="project" value="UniProtKB-EC"/>
</dbReference>
<organism evidence="11 12">
    <name type="scientific">Candidatus Thiodictyon syntrophicum</name>
    <dbReference type="NCBI Taxonomy" id="1166950"/>
    <lineage>
        <taxon>Bacteria</taxon>
        <taxon>Pseudomonadati</taxon>
        <taxon>Pseudomonadota</taxon>
        <taxon>Gammaproteobacteria</taxon>
        <taxon>Chromatiales</taxon>
        <taxon>Chromatiaceae</taxon>
        <taxon>Thiodictyon</taxon>
    </lineage>
</organism>
<feature type="compositionally biased region" description="Acidic residues" evidence="8">
    <location>
        <begin position="560"/>
        <end position="569"/>
    </location>
</feature>
<keyword evidence="4" id="KW-0808">Transferase</keyword>
<comment type="similarity">
    <text evidence="1">Belongs to the N(4)/N(6)-methyltransferase family.</text>
</comment>
<dbReference type="EMBL" id="CP020370">
    <property type="protein sequence ID" value="AUB80376.1"/>
    <property type="molecule type" value="Genomic_DNA"/>
</dbReference>
<dbReference type="AlphaFoldDB" id="A0A2K8U458"/>
<keyword evidence="5" id="KW-0949">S-adenosyl-L-methionine</keyword>
<dbReference type="InterPro" id="IPR022749">
    <property type="entry name" value="D12N6_MeTrfase_N"/>
</dbReference>
<evidence type="ECO:0000256" key="5">
    <source>
        <dbReference type="ARBA" id="ARBA00022691"/>
    </source>
</evidence>
<evidence type="ECO:0000256" key="1">
    <source>
        <dbReference type="ARBA" id="ARBA00006594"/>
    </source>
</evidence>
<dbReference type="InterPro" id="IPR003356">
    <property type="entry name" value="DNA_methylase_A-5"/>
</dbReference>
<evidence type="ECO:0000313" key="11">
    <source>
        <dbReference type="EMBL" id="AUB80376.1"/>
    </source>
</evidence>
<evidence type="ECO:0000259" key="9">
    <source>
        <dbReference type="Pfam" id="PF02384"/>
    </source>
</evidence>
<evidence type="ECO:0000256" key="6">
    <source>
        <dbReference type="ARBA" id="ARBA00022747"/>
    </source>
</evidence>
<name>A0A2K8U458_9GAMM</name>
<evidence type="ECO:0000259" key="10">
    <source>
        <dbReference type="Pfam" id="PF12161"/>
    </source>
</evidence>
<evidence type="ECO:0000256" key="2">
    <source>
        <dbReference type="ARBA" id="ARBA00011900"/>
    </source>
</evidence>
<dbReference type="Proteomes" id="UP000232638">
    <property type="component" value="Chromosome"/>
</dbReference>
<gene>
    <name evidence="11" type="ORF">THSYN_05010</name>
</gene>
<comment type="catalytic activity">
    <reaction evidence="7">
        <text>a 2'-deoxyadenosine in DNA + S-adenosyl-L-methionine = an N(6)-methyl-2'-deoxyadenosine in DNA + S-adenosyl-L-homocysteine + H(+)</text>
        <dbReference type="Rhea" id="RHEA:15197"/>
        <dbReference type="Rhea" id="RHEA-COMP:12418"/>
        <dbReference type="Rhea" id="RHEA-COMP:12419"/>
        <dbReference type="ChEBI" id="CHEBI:15378"/>
        <dbReference type="ChEBI" id="CHEBI:57856"/>
        <dbReference type="ChEBI" id="CHEBI:59789"/>
        <dbReference type="ChEBI" id="CHEBI:90615"/>
        <dbReference type="ChEBI" id="CHEBI:90616"/>
        <dbReference type="EC" id="2.1.1.72"/>
    </reaction>
</comment>
<evidence type="ECO:0000256" key="4">
    <source>
        <dbReference type="ARBA" id="ARBA00022679"/>
    </source>
</evidence>
<feature type="domain" description="N6 adenine-specific DNA methyltransferase N-terminal" evidence="10">
    <location>
        <begin position="9"/>
        <end position="145"/>
    </location>
</feature>
<dbReference type="InterPro" id="IPR051537">
    <property type="entry name" value="DNA_Adenine_Mtase"/>
</dbReference>
<protein>
    <recommendedName>
        <fullName evidence="2">site-specific DNA-methyltransferase (adenine-specific)</fullName>
        <ecNumber evidence="2">2.1.1.72</ecNumber>
    </recommendedName>
</protein>
<dbReference type="GO" id="GO:0032259">
    <property type="term" value="P:methylation"/>
    <property type="evidence" value="ECO:0007669"/>
    <property type="project" value="UniProtKB-KW"/>
</dbReference>
<dbReference type="RefSeq" id="WP_100918175.1">
    <property type="nucleotide sequence ID" value="NZ_CP020370.1"/>
</dbReference>
<keyword evidence="3 11" id="KW-0489">Methyltransferase</keyword>
<reference evidence="11 12" key="1">
    <citation type="submission" date="2017-03" db="EMBL/GenBank/DDBJ databases">
        <title>Complete genome sequence of Candidatus 'Thiodictyon syntrophicum' sp. nov. strain Cad16T, a photolithoautotroph purple sulfur bacterium isolated from an alpine meromictic lake.</title>
        <authorList>
            <person name="Luedin S.M."/>
            <person name="Pothier J.F."/>
            <person name="Danza F."/>
            <person name="Storelli N."/>
            <person name="Wittwer M."/>
            <person name="Tonolla M."/>
        </authorList>
    </citation>
    <scope>NUCLEOTIDE SEQUENCE [LARGE SCALE GENOMIC DNA]</scope>
    <source>
        <strain evidence="11 12">Cad16T</strain>
    </source>
</reference>
<evidence type="ECO:0000256" key="7">
    <source>
        <dbReference type="ARBA" id="ARBA00047942"/>
    </source>
</evidence>
<dbReference type="KEGG" id="tsy:THSYN_05010"/>
<dbReference type="EC" id="2.1.1.72" evidence="2"/>
<dbReference type="OrthoDB" id="9784823at2"/>
<dbReference type="Gene3D" id="3.40.50.150">
    <property type="entry name" value="Vaccinia Virus protein VP39"/>
    <property type="match status" value="1"/>
</dbReference>
<evidence type="ECO:0000256" key="3">
    <source>
        <dbReference type="ARBA" id="ARBA00022603"/>
    </source>
</evidence>
<keyword evidence="12" id="KW-1185">Reference proteome</keyword>
<dbReference type="PRINTS" id="PR00507">
    <property type="entry name" value="N12N6MTFRASE"/>
</dbReference>
<dbReference type="PANTHER" id="PTHR42933">
    <property type="entry name" value="SLR6095 PROTEIN"/>
    <property type="match status" value="1"/>
</dbReference>
<dbReference type="InterPro" id="IPR029063">
    <property type="entry name" value="SAM-dependent_MTases_sf"/>
</dbReference>
<dbReference type="GO" id="GO:0009307">
    <property type="term" value="P:DNA restriction-modification system"/>
    <property type="evidence" value="ECO:0007669"/>
    <property type="project" value="UniProtKB-KW"/>
</dbReference>
<accession>A0A2K8U458</accession>
<dbReference type="InterPro" id="IPR002052">
    <property type="entry name" value="DNA_methylase_N6_adenine_CS"/>
</dbReference>
<proteinExistence type="inferred from homology"/>
<dbReference type="REBASE" id="226595">
    <property type="entry name" value="M.Tsy16TORF5010P"/>
</dbReference>
<dbReference type="GO" id="GO:0003677">
    <property type="term" value="F:DNA binding"/>
    <property type="evidence" value="ECO:0007669"/>
    <property type="project" value="InterPro"/>
</dbReference>
<dbReference type="Pfam" id="PF12161">
    <property type="entry name" value="HsdM_N"/>
    <property type="match status" value="1"/>
</dbReference>
<dbReference type="GO" id="GO:0008170">
    <property type="term" value="F:N-methyltransferase activity"/>
    <property type="evidence" value="ECO:0007669"/>
    <property type="project" value="InterPro"/>
</dbReference>
<dbReference type="PROSITE" id="PS00092">
    <property type="entry name" value="N6_MTASE"/>
    <property type="match status" value="1"/>
</dbReference>
<evidence type="ECO:0000256" key="8">
    <source>
        <dbReference type="SAM" id="MobiDB-lite"/>
    </source>
</evidence>
<dbReference type="PANTHER" id="PTHR42933:SF3">
    <property type="entry name" value="TYPE I RESTRICTION ENZYME MJAVIII METHYLASE SUBUNIT"/>
    <property type="match status" value="1"/>
</dbReference>
<sequence>MDHAQHNRLVSFIWGIADDVLRDVYQRGKYRDCILPMVVIRRLDVVLGPTKAAVLAMHRQLDEAGVANQSAKLREVAGQAFYNASPFRLDDIPRRDSPQRLKADFERYLDGFSPNVQQILKYFKFRNQIPTLVEAGILGALIDKFLDPDINLSSSPVLDADGRERLPALDNHGMSTVFEELLRRFNEENNEEAGEHFTPRDVVGLMSELIFAPIADRIESSTYLVLDDACGTGGMLTVAEDRLLGLARAQGKQVSIRLYGQEVNPETYAITTADLLLKGEGEQADQIVLGSTLSSDAFRGKRFDFMLANPPYGKSWKTDLERLGGKAELQDPRFIIEHAGEPDYSLVTRSSDGQLMFLANKLAKMVDDTPLGSRIAEVHNGSSLFTGDAGSGESNIRRWAIENDWLEAIVALPLSLFYNTGIATYIWVLSNRKAEHRRGRVQLIDATGWYRPLRKNLGKKGCELGPQDIARVIETYQAFTNAAESKVFPNRAFGYWKVRVERPLRLRSRFTRAAVEALRYAGGDEEWRRTLYARFGADLYDDWPKVRDQVEAALIGETADGADADEDAESPGTNRRPAVPEPRRKRLLDPKTWARDRELLRTVRKLHEAMGDDLYPDHNLFRDRLDTAIARLGIKLGAADKKRLIAALSWRDEEAPPVIKTIYKPGRAVADPLHGLYVVETGAPGAARPAIVEYEPDPDLRDTEQVPFLEETAPGDWAECSIKTFFQREVLPHCPDAWLDGPATRIGYEISFTRYFYRPKALRTLAEIRADIEAEERRTVGLLDEILVDEDDWESQQ</sequence>
<evidence type="ECO:0000313" key="12">
    <source>
        <dbReference type="Proteomes" id="UP000232638"/>
    </source>
</evidence>
<dbReference type="Pfam" id="PF02384">
    <property type="entry name" value="N6_Mtase"/>
    <property type="match status" value="1"/>
</dbReference>
<dbReference type="SUPFAM" id="SSF53335">
    <property type="entry name" value="S-adenosyl-L-methionine-dependent methyltransferases"/>
    <property type="match status" value="1"/>
</dbReference>
<feature type="region of interest" description="Disordered" evidence="8">
    <location>
        <begin position="557"/>
        <end position="587"/>
    </location>
</feature>